<dbReference type="Proteomes" id="UP001596540">
    <property type="component" value="Unassembled WGS sequence"/>
</dbReference>
<keyword evidence="2" id="KW-0436">Ligase</keyword>
<dbReference type="Pfam" id="PF13193">
    <property type="entry name" value="AMP-binding_C"/>
    <property type="match status" value="1"/>
</dbReference>
<dbReference type="InterPro" id="IPR020845">
    <property type="entry name" value="AMP-binding_CS"/>
</dbReference>
<dbReference type="InterPro" id="IPR042099">
    <property type="entry name" value="ANL_N_sf"/>
</dbReference>
<comment type="similarity">
    <text evidence="1">Belongs to the ATP-dependent AMP-binding enzyme family.</text>
</comment>
<dbReference type="RefSeq" id="WP_379871267.1">
    <property type="nucleotide sequence ID" value="NZ_JBHTBH010000005.1"/>
</dbReference>
<organism evidence="5 6">
    <name type="scientific">Marinactinospora rubrisoli</name>
    <dbReference type="NCBI Taxonomy" id="2715399"/>
    <lineage>
        <taxon>Bacteria</taxon>
        <taxon>Bacillati</taxon>
        <taxon>Actinomycetota</taxon>
        <taxon>Actinomycetes</taxon>
        <taxon>Streptosporangiales</taxon>
        <taxon>Nocardiopsidaceae</taxon>
        <taxon>Marinactinospora</taxon>
    </lineage>
</organism>
<feature type="domain" description="AMP-dependent synthetase/ligase" evidence="3">
    <location>
        <begin position="24"/>
        <end position="357"/>
    </location>
</feature>
<sequence>MSGPASGSSGPGAAGELRSTLHGHAAAHPDRVAVRTSPVGGDTLTWRELSGLVDRVAAGTGRLTGRPGPVVMLLDNTPTSVAVLLGLMAGGADLLLVEADNSHLADEGSAVHRAAPAAVVAPPGRRSAGPPGVPAYHYHDLTGPGPQAPAPVRADPAILQLTSGSTGEPRITRQTLSAALRGAHAYRQVYRVGAADTSLVTVPVAHAFGLICGVCTALTAGATLVTVPRFTVRAVIDALRSGATVLVATPLGYELLAAALPAGAAPPQLRLALSSGSPLPERVRARATAALGRPPHQIYGSTEAGLIACQYDRARPWPPESVGVAGPGVRWRIRPQEPGGSEGSLLVSTPAMFHGYLDGAPAALDADGFLDTGDIARVDEDGHLFLIARKSTFVNVGGRKVNPRRIERIAEEHPGVREIAVYGVGGIDREEQIHAAVVLADGTEADDLLAHFRTRLMPYEVPRHVHRHDRLPRTGLGKVDRRKLIESDTHQATRG</sequence>
<dbReference type="PANTHER" id="PTHR43201:SF5">
    <property type="entry name" value="MEDIUM-CHAIN ACYL-COA LIGASE ACSF2, MITOCHONDRIAL"/>
    <property type="match status" value="1"/>
</dbReference>
<dbReference type="InterPro" id="IPR025110">
    <property type="entry name" value="AMP-bd_C"/>
</dbReference>
<dbReference type="CDD" id="cd04433">
    <property type="entry name" value="AFD_class_I"/>
    <property type="match status" value="1"/>
</dbReference>
<dbReference type="SUPFAM" id="SSF56801">
    <property type="entry name" value="Acetyl-CoA synthetase-like"/>
    <property type="match status" value="1"/>
</dbReference>
<dbReference type="Pfam" id="PF00501">
    <property type="entry name" value="AMP-binding"/>
    <property type="match status" value="1"/>
</dbReference>
<feature type="domain" description="AMP-binding enzyme C-terminal" evidence="4">
    <location>
        <begin position="406"/>
        <end position="478"/>
    </location>
</feature>
<dbReference type="PROSITE" id="PS00455">
    <property type="entry name" value="AMP_BINDING"/>
    <property type="match status" value="1"/>
</dbReference>
<dbReference type="Gene3D" id="3.40.50.12780">
    <property type="entry name" value="N-terminal domain of ligase-like"/>
    <property type="match status" value="1"/>
</dbReference>
<evidence type="ECO:0000256" key="1">
    <source>
        <dbReference type="ARBA" id="ARBA00006432"/>
    </source>
</evidence>
<comment type="caution">
    <text evidence="5">The sequence shown here is derived from an EMBL/GenBank/DDBJ whole genome shotgun (WGS) entry which is preliminary data.</text>
</comment>
<keyword evidence="6" id="KW-1185">Reference proteome</keyword>
<reference evidence="6" key="1">
    <citation type="journal article" date="2019" name="Int. J. Syst. Evol. Microbiol.">
        <title>The Global Catalogue of Microorganisms (GCM) 10K type strain sequencing project: providing services to taxonomists for standard genome sequencing and annotation.</title>
        <authorList>
            <consortium name="The Broad Institute Genomics Platform"/>
            <consortium name="The Broad Institute Genome Sequencing Center for Infectious Disease"/>
            <person name="Wu L."/>
            <person name="Ma J."/>
        </authorList>
    </citation>
    <scope>NUCLEOTIDE SEQUENCE [LARGE SCALE GENOMIC DNA]</scope>
    <source>
        <strain evidence="6">CGMCC 4.7382</strain>
    </source>
</reference>
<evidence type="ECO:0000313" key="6">
    <source>
        <dbReference type="Proteomes" id="UP001596540"/>
    </source>
</evidence>
<dbReference type="EMBL" id="JBHTBH010000005">
    <property type="protein sequence ID" value="MFC7328619.1"/>
    <property type="molecule type" value="Genomic_DNA"/>
</dbReference>
<evidence type="ECO:0000259" key="3">
    <source>
        <dbReference type="Pfam" id="PF00501"/>
    </source>
</evidence>
<evidence type="ECO:0000313" key="5">
    <source>
        <dbReference type="EMBL" id="MFC7328619.1"/>
    </source>
</evidence>
<evidence type="ECO:0000259" key="4">
    <source>
        <dbReference type="Pfam" id="PF13193"/>
    </source>
</evidence>
<dbReference type="PANTHER" id="PTHR43201">
    <property type="entry name" value="ACYL-COA SYNTHETASE"/>
    <property type="match status" value="1"/>
</dbReference>
<protein>
    <submittedName>
        <fullName evidence="5">Class I adenylate-forming enzyme family protein</fullName>
    </submittedName>
</protein>
<gene>
    <name evidence="5" type="ORF">ACFQRF_12785</name>
</gene>
<dbReference type="Gene3D" id="3.30.300.30">
    <property type="match status" value="1"/>
</dbReference>
<name>A0ABW2KF20_9ACTN</name>
<proteinExistence type="inferred from homology"/>
<dbReference type="InterPro" id="IPR045851">
    <property type="entry name" value="AMP-bd_C_sf"/>
</dbReference>
<accession>A0ABW2KF20</accession>
<dbReference type="InterPro" id="IPR000873">
    <property type="entry name" value="AMP-dep_synth/lig_dom"/>
</dbReference>
<evidence type="ECO:0000256" key="2">
    <source>
        <dbReference type="ARBA" id="ARBA00022598"/>
    </source>
</evidence>